<feature type="transmembrane region" description="Helical" evidence="8">
    <location>
        <begin position="286"/>
        <end position="307"/>
    </location>
</feature>
<feature type="transmembrane region" description="Helical" evidence="8">
    <location>
        <begin position="69"/>
        <end position="87"/>
    </location>
</feature>
<dbReference type="AlphaFoldDB" id="A0A8A7KFD2"/>
<dbReference type="GO" id="GO:0071555">
    <property type="term" value="P:cell wall organization"/>
    <property type="evidence" value="ECO:0007669"/>
    <property type="project" value="TreeGrafter"/>
</dbReference>
<keyword evidence="4 8" id="KW-0812">Transmembrane</keyword>
<evidence type="ECO:0000256" key="6">
    <source>
        <dbReference type="ARBA" id="ARBA00023136"/>
    </source>
</evidence>
<keyword evidence="6 8" id="KW-0472">Membrane</keyword>
<keyword evidence="3 9" id="KW-0808">Transferase</keyword>
<feature type="transmembrane region" description="Helical" evidence="8">
    <location>
        <begin position="234"/>
        <end position="255"/>
    </location>
</feature>
<keyword evidence="7" id="KW-0479">Metal-binding</keyword>
<feature type="binding site" evidence="7">
    <location>
        <position position="209"/>
    </location>
    <ligand>
        <name>Mg(2+)</name>
        <dbReference type="ChEBI" id="CHEBI:18420"/>
    </ligand>
</feature>
<dbReference type="PANTHER" id="PTHR22926:SF3">
    <property type="entry name" value="UNDECAPRENYL-PHOSPHATE ALPHA-N-ACETYLGLUCOSAMINYL 1-PHOSPHATE TRANSFERASE"/>
    <property type="match status" value="1"/>
</dbReference>
<feature type="transmembrane region" description="Helical" evidence="8">
    <location>
        <begin position="6"/>
        <end position="32"/>
    </location>
</feature>
<reference evidence="9" key="1">
    <citation type="submission" date="2019-12" db="EMBL/GenBank/DDBJ databases">
        <authorList>
            <person name="zhang j."/>
            <person name="sun C.M."/>
        </authorList>
    </citation>
    <scope>NUCLEOTIDE SEQUENCE</scope>
    <source>
        <strain evidence="9">NS-1</strain>
    </source>
</reference>
<feature type="transmembrane region" description="Helical" evidence="8">
    <location>
        <begin position="125"/>
        <end position="144"/>
    </location>
</feature>
<dbReference type="GO" id="GO:0044038">
    <property type="term" value="P:cell wall macromolecule biosynthetic process"/>
    <property type="evidence" value="ECO:0007669"/>
    <property type="project" value="TreeGrafter"/>
</dbReference>
<evidence type="ECO:0000256" key="3">
    <source>
        <dbReference type="ARBA" id="ARBA00022679"/>
    </source>
</evidence>
<feature type="transmembrane region" description="Helical" evidence="8">
    <location>
        <begin position="210"/>
        <end position="228"/>
    </location>
</feature>
<dbReference type="KEGG" id="ifn:GM661_02175"/>
<evidence type="ECO:0000256" key="5">
    <source>
        <dbReference type="ARBA" id="ARBA00022989"/>
    </source>
</evidence>
<evidence type="ECO:0000256" key="1">
    <source>
        <dbReference type="ARBA" id="ARBA00004651"/>
    </source>
</evidence>
<comment type="subcellular location">
    <subcellularLocation>
        <location evidence="1">Cell membrane</location>
        <topology evidence="1">Multi-pass membrane protein</topology>
    </subcellularLocation>
</comment>
<sequence>MQTYISVFLLALMATYILTPLTKQIALSIGAVDIPNNRRINKKAVPTLGGIAIYLGFLIPIILNMSLNKTLIGILLGGTFILLVGIIDDLYELSPAWKLIGQILAACILLFFGIKVEFITNPFGGMLYLGYWGVPLTLFWVVGITNTVNLVDGLDGLAAGISAIAAFILFLVALQEGQTFAAVLALTLASSSLGFLRFNFNPADIFMGDTGAMFLGYMLAAISVSGALKSAATVTLVVPVLALGVPIFDTIFAIIRRLHNGKPIGEADNGHIHHRLLALGMNQRQAVLSVYGISVCLGLMALIINGANLHDAFVILGIVIVVLIYGAWKLGIFSVEVPAKGNGLEKSNFQDI</sequence>
<keyword evidence="2" id="KW-1003">Cell membrane</keyword>
<dbReference type="InterPro" id="IPR000715">
    <property type="entry name" value="Glycosyl_transferase_4"/>
</dbReference>
<dbReference type="CDD" id="cd06853">
    <property type="entry name" value="GT_WecA_like"/>
    <property type="match status" value="1"/>
</dbReference>
<protein>
    <submittedName>
        <fullName evidence="9">Undecaprenyl/decaprenyl-phosphate alpha-N-acetylglucosaminyl 1-phosphate transferase</fullName>
    </submittedName>
</protein>
<feature type="transmembrane region" description="Helical" evidence="8">
    <location>
        <begin position="99"/>
        <end position="119"/>
    </location>
</feature>
<evidence type="ECO:0000256" key="8">
    <source>
        <dbReference type="SAM" id="Phobius"/>
    </source>
</evidence>
<dbReference type="Pfam" id="PF00953">
    <property type="entry name" value="Glycos_transf_4"/>
    <property type="match status" value="1"/>
</dbReference>
<dbReference type="EMBL" id="CP046640">
    <property type="protein sequence ID" value="QTL96864.1"/>
    <property type="molecule type" value="Genomic_DNA"/>
</dbReference>
<dbReference type="Proteomes" id="UP000665020">
    <property type="component" value="Chromosome"/>
</dbReference>
<keyword evidence="10" id="KW-1185">Reference proteome</keyword>
<dbReference type="GO" id="GO:0046872">
    <property type="term" value="F:metal ion binding"/>
    <property type="evidence" value="ECO:0007669"/>
    <property type="project" value="UniProtKB-KW"/>
</dbReference>
<comment type="cofactor">
    <cofactor evidence="7">
        <name>Mg(2+)</name>
        <dbReference type="ChEBI" id="CHEBI:18420"/>
    </cofactor>
</comment>
<organism evidence="9 10">
    <name type="scientific">Iocasia fonsfrigidae</name>
    <dbReference type="NCBI Taxonomy" id="2682810"/>
    <lineage>
        <taxon>Bacteria</taxon>
        <taxon>Bacillati</taxon>
        <taxon>Bacillota</taxon>
        <taxon>Clostridia</taxon>
        <taxon>Halanaerobiales</taxon>
        <taxon>Halanaerobiaceae</taxon>
        <taxon>Iocasia</taxon>
    </lineage>
</organism>
<dbReference type="RefSeq" id="WP_230868544.1">
    <property type="nucleotide sequence ID" value="NZ_CP046640.1"/>
</dbReference>
<dbReference type="PANTHER" id="PTHR22926">
    <property type="entry name" value="PHOSPHO-N-ACETYLMURAMOYL-PENTAPEPTIDE-TRANSFERASE"/>
    <property type="match status" value="1"/>
</dbReference>
<proteinExistence type="predicted"/>
<feature type="binding site" evidence="7">
    <location>
        <position position="149"/>
    </location>
    <ligand>
        <name>Mg(2+)</name>
        <dbReference type="ChEBI" id="CHEBI:18420"/>
    </ligand>
</feature>
<keyword evidence="5 8" id="KW-1133">Transmembrane helix</keyword>
<feature type="transmembrane region" description="Helical" evidence="8">
    <location>
        <begin position="180"/>
        <end position="198"/>
    </location>
</feature>
<gene>
    <name evidence="9" type="ORF">GM661_02175</name>
</gene>
<name>A0A8A7KFD2_9FIRM</name>
<evidence type="ECO:0000256" key="2">
    <source>
        <dbReference type="ARBA" id="ARBA00022475"/>
    </source>
</evidence>
<dbReference type="GO" id="GO:0009103">
    <property type="term" value="P:lipopolysaccharide biosynthetic process"/>
    <property type="evidence" value="ECO:0007669"/>
    <property type="project" value="TreeGrafter"/>
</dbReference>
<dbReference type="GO" id="GO:0016780">
    <property type="term" value="F:phosphotransferase activity, for other substituted phosphate groups"/>
    <property type="evidence" value="ECO:0007669"/>
    <property type="project" value="InterPro"/>
</dbReference>
<accession>A0A8A7KFD2</accession>
<keyword evidence="7" id="KW-0460">Magnesium</keyword>
<feature type="transmembrane region" description="Helical" evidence="8">
    <location>
        <begin position="44"/>
        <end position="63"/>
    </location>
</feature>
<evidence type="ECO:0000256" key="7">
    <source>
        <dbReference type="PIRSR" id="PIRSR600715-1"/>
    </source>
</evidence>
<feature type="transmembrane region" description="Helical" evidence="8">
    <location>
        <begin position="156"/>
        <end position="174"/>
    </location>
</feature>
<evidence type="ECO:0000256" key="4">
    <source>
        <dbReference type="ARBA" id="ARBA00022692"/>
    </source>
</evidence>
<evidence type="ECO:0000313" key="10">
    <source>
        <dbReference type="Proteomes" id="UP000665020"/>
    </source>
</evidence>
<dbReference type="GO" id="GO:0005886">
    <property type="term" value="C:plasma membrane"/>
    <property type="evidence" value="ECO:0007669"/>
    <property type="project" value="UniProtKB-SubCell"/>
</dbReference>
<feature type="transmembrane region" description="Helical" evidence="8">
    <location>
        <begin position="313"/>
        <end position="332"/>
    </location>
</feature>
<evidence type="ECO:0000313" key="9">
    <source>
        <dbReference type="EMBL" id="QTL96864.1"/>
    </source>
</evidence>